<evidence type="ECO:0000313" key="5">
    <source>
        <dbReference type="Proteomes" id="UP000248021"/>
    </source>
</evidence>
<dbReference type="OrthoDB" id="9811622at2"/>
<comment type="caution">
    <text evidence="4">The sequence shown here is derived from an EMBL/GenBank/DDBJ whole genome shotgun (WGS) entry which is preliminary data.</text>
</comment>
<dbReference type="PANTHER" id="PTHR43649">
    <property type="entry name" value="ARABINOSE-BINDING PROTEIN-RELATED"/>
    <property type="match status" value="1"/>
</dbReference>
<dbReference type="Proteomes" id="UP000248021">
    <property type="component" value="Unassembled WGS sequence"/>
</dbReference>
<dbReference type="InterPro" id="IPR050490">
    <property type="entry name" value="Bact_solute-bd_prot1"/>
</dbReference>
<gene>
    <name evidence="4" type="ORF">C7450_104246</name>
</gene>
<proteinExistence type="inferred from homology"/>
<dbReference type="RefSeq" id="WP_110374535.1">
    <property type="nucleotide sequence ID" value="NZ_JAHBRY010000001.1"/>
</dbReference>
<dbReference type="InterPro" id="IPR006059">
    <property type="entry name" value="SBP"/>
</dbReference>
<organism evidence="4 5">
    <name type="scientific">Chelatococcus asaccharovorans</name>
    <dbReference type="NCBI Taxonomy" id="28210"/>
    <lineage>
        <taxon>Bacteria</taxon>
        <taxon>Pseudomonadati</taxon>
        <taxon>Pseudomonadota</taxon>
        <taxon>Alphaproteobacteria</taxon>
        <taxon>Hyphomicrobiales</taxon>
        <taxon>Chelatococcaceae</taxon>
        <taxon>Chelatococcus</taxon>
    </lineage>
</organism>
<dbReference type="Gene3D" id="3.40.190.10">
    <property type="entry name" value="Periplasmic binding protein-like II"/>
    <property type="match status" value="1"/>
</dbReference>
<protein>
    <submittedName>
        <fullName evidence="4">Carbohydrate ABC transporter substrate-binding protein (CUT1 family)</fullName>
    </submittedName>
</protein>
<accession>A0A2V3UAA0</accession>
<keyword evidence="5" id="KW-1185">Reference proteome</keyword>
<name>A0A2V3UAA0_9HYPH</name>
<dbReference type="GO" id="GO:0042597">
    <property type="term" value="C:periplasmic space"/>
    <property type="evidence" value="ECO:0007669"/>
    <property type="project" value="UniProtKB-SubCell"/>
</dbReference>
<reference evidence="4 5" key="1">
    <citation type="submission" date="2018-05" db="EMBL/GenBank/DDBJ databases">
        <title>Genomic Encyclopedia of Type Strains, Phase IV (KMG-IV): sequencing the most valuable type-strain genomes for metagenomic binning, comparative biology and taxonomic classification.</title>
        <authorList>
            <person name="Goeker M."/>
        </authorList>
    </citation>
    <scope>NUCLEOTIDE SEQUENCE [LARGE SCALE GENOMIC DNA]</scope>
    <source>
        <strain evidence="4 5">DSM 6462</strain>
    </source>
</reference>
<evidence type="ECO:0000256" key="1">
    <source>
        <dbReference type="ARBA" id="ARBA00004418"/>
    </source>
</evidence>
<keyword evidence="3" id="KW-0574">Periplasm</keyword>
<dbReference type="EMBL" id="QJJK01000004">
    <property type="protein sequence ID" value="PXW60194.1"/>
    <property type="molecule type" value="Genomic_DNA"/>
</dbReference>
<evidence type="ECO:0000256" key="3">
    <source>
        <dbReference type="ARBA" id="ARBA00022764"/>
    </source>
</evidence>
<evidence type="ECO:0000256" key="2">
    <source>
        <dbReference type="ARBA" id="ARBA00008520"/>
    </source>
</evidence>
<dbReference type="Pfam" id="PF01547">
    <property type="entry name" value="SBP_bac_1"/>
    <property type="match status" value="1"/>
</dbReference>
<sequence>MVQTILRGMTWDHPRGYDPLAHGAAGFAARYPGLTIEWDKRSLREFGEAPLEDYAGIYDLIVIDHPFVGFAAAHPYLVDWATALSASEKADFAADSVGQSWQSYEYKGGIWALPLDAATQVSSCRPDLLERLGGEIPTTFEDVITLGRRARTKGQWITTTAFPTDAISTVISIAANLGHPIVDETETFLPPSLGREVMGRFHALVDVSHPRATAMNPIHAYEAMVSGDDIVYCAYAYGYTNYARKNDRPRLKFANAPAHSERGPAGTQLGGTGIAVSALSKNRDTAIAYAKWLAGKEHQTGDYVAFGGQPASLAAWTDADNDALCGGFFSDTLATLESAHVRPRFDGWIPVFEHFGERITACLRGEIADSILIDELNTQFAAAQRKAGIGRGQ</sequence>
<evidence type="ECO:0000313" key="4">
    <source>
        <dbReference type="EMBL" id="PXW60194.1"/>
    </source>
</evidence>
<comment type="subcellular location">
    <subcellularLocation>
        <location evidence="1">Periplasm</location>
    </subcellularLocation>
</comment>
<comment type="similarity">
    <text evidence="2">Belongs to the bacterial solute-binding protein 1 family.</text>
</comment>
<dbReference type="AlphaFoldDB" id="A0A2V3UAA0"/>
<dbReference type="SUPFAM" id="SSF53850">
    <property type="entry name" value="Periplasmic binding protein-like II"/>
    <property type="match status" value="1"/>
</dbReference>